<comment type="caution">
    <text evidence="8">The sequence shown here is derived from an EMBL/GenBank/DDBJ whole genome shotgun (WGS) entry which is preliminary data.</text>
</comment>
<keyword evidence="9" id="KW-1185">Reference proteome</keyword>
<dbReference type="InterPro" id="IPR045069">
    <property type="entry name" value="MATE_euk"/>
</dbReference>
<feature type="transmembrane region" description="Helical" evidence="6">
    <location>
        <begin position="387"/>
        <end position="408"/>
    </location>
</feature>
<feature type="compositionally biased region" description="Basic and acidic residues" evidence="7">
    <location>
        <begin position="1"/>
        <end position="13"/>
    </location>
</feature>
<dbReference type="GO" id="GO:0042910">
    <property type="term" value="F:xenobiotic transmembrane transporter activity"/>
    <property type="evidence" value="ECO:0007669"/>
    <property type="project" value="InterPro"/>
</dbReference>
<keyword evidence="4 6" id="KW-1133">Transmembrane helix</keyword>
<proteinExistence type="inferred from homology"/>
<dbReference type="CDD" id="cd13132">
    <property type="entry name" value="MATE_eukaryotic"/>
    <property type="match status" value="1"/>
</dbReference>
<evidence type="ECO:0000256" key="6">
    <source>
        <dbReference type="RuleBase" id="RU004914"/>
    </source>
</evidence>
<dbReference type="PANTHER" id="PTHR11206">
    <property type="entry name" value="MULTIDRUG RESISTANCE PROTEIN"/>
    <property type="match status" value="1"/>
</dbReference>
<sequence>MNNNKESSRDMGNGKDVTAPLLSRSEEENNGVLGASSESTFYQEFRKLSSMAAPMVAVTVSQYLLQVVSLMMVGHLGILVSFSGVAIATSFAEVTGFSVLLGMAGALETLCGQTYGAGEYRKLGNYTCCAIVTLLLVCLPISLVWIFTDKILLLFGQDPGSSHAAREYCIYLIPGLFGYATLQSLTRYFQTQSKIFPMVFSSIAALCLHVPICWCLVFRLGLGHVGAALAIGVSYWLNVIGLAIYMNYSPSCQKTKIVFSSTALLSIPEFLKYAIPSGLMFCFEWWSFELLTLLAGLLPNPQLETAVLSVCLNTTTLHYFVTYALGASASTRVSNELGGGNPKTAKGAVRVVVILGVVDAVIVSTCFICLRHVLGYAYSNDKDVVDYVASIAPLLCVSVTVDSLIGALSGIARGGGFQQIGAYVNLGAYYLVGVPVGLFLGFHLQFRAKGLWMGTLSGSVSQVIILAIVTALTDWQKEAAKARERIVEESVKNTHNALV</sequence>
<dbReference type="Pfam" id="PF01554">
    <property type="entry name" value="MatE"/>
    <property type="match status" value="2"/>
</dbReference>
<dbReference type="GO" id="GO:0015297">
    <property type="term" value="F:antiporter activity"/>
    <property type="evidence" value="ECO:0007669"/>
    <property type="project" value="InterPro"/>
</dbReference>
<evidence type="ECO:0000313" key="8">
    <source>
        <dbReference type="EMBL" id="KAK7271633.1"/>
    </source>
</evidence>
<feature type="transmembrane region" description="Helical" evidence="6">
    <location>
        <begin position="94"/>
        <end position="111"/>
    </location>
</feature>
<protein>
    <recommendedName>
        <fullName evidence="6">Protein DETOXIFICATION</fullName>
    </recommendedName>
    <alternativeName>
        <fullName evidence="6">Multidrug and toxic compound extrusion protein</fullName>
    </alternativeName>
</protein>
<dbReference type="AlphaFoldDB" id="A0AAN9FD65"/>
<dbReference type="InterPro" id="IPR002528">
    <property type="entry name" value="MATE_fam"/>
</dbReference>
<feature type="region of interest" description="Disordered" evidence="7">
    <location>
        <begin position="1"/>
        <end position="30"/>
    </location>
</feature>
<evidence type="ECO:0000256" key="3">
    <source>
        <dbReference type="ARBA" id="ARBA00022692"/>
    </source>
</evidence>
<comment type="subcellular location">
    <subcellularLocation>
        <location evidence="1">Membrane</location>
        <topology evidence="1">Multi-pass membrane protein</topology>
    </subcellularLocation>
</comment>
<comment type="caution">
    <text evidence="6">Lacks conserved residue(s) required for the propagation of feature annotation.</text>
</comment>
<feature type="transmembrane region" description="Helical" evidence="6">
    <location>
        <begin position="198"/>
        <end position="219"/>
    </location>
</feature>
<evidence type="ECO:0000256" key="7">
    <source>
        <dbReference type="SAM" id="MobiDB-lite"/>
    </source>
</evidence>
<feature type="transmembrane region" description="Helical" evidence="6">
    <location>
        <begin position="168"/>
        <end position="186"/>
    </location>
</feature>
<feature type="transmembrane region" description="Helical" evidence="6">
    <location>
        <begin position="225"/>
        <end position="245"/>
    </location>
</feature>
<keyword evidence="5 6" id="KW-0472">Membrane</keyword>
<dbReference type="GO" id="GO:0016020">
    <property type="term" value="C:membrane"/>
    <property type="evidence" value="ECO:0007669"/>
    <property type="project" value="UniProtKB-SubCell"/>
</dbReference>
<dbReference type="NCBIfam" id="TIGR00797">
    <property type="entry name" value="matE"/>
    <property type="match status" value="1"/>
</dbReference>
<dbReference type="EMBL" id="JAYKXN010000007">
    <property type="protein sequence ID" value="KAK7271633.1"/>
    <property type="molecule type" value="Genomic_DNA"/>
</dbReference>
<reference evidence="8 9" key="1">
    <citation type="submission" date="2024-01" db="EMBL/GenBank/DDBJ databases">
        <title>The genomes of 5 underutilized Papilionoideae crops provide insights into root nodulation and disease resistance.</title>
        <authorList>
            <person name="Yuan L."/>
        </authorList>
    </citation>
    <scope>NUCLEOTIDE SEQUENCE [LARGE SCALE GENOMIC DNA]</scope>
    <source>
        <strain evidence="8">LY-2023</strain>
        <tissue evidence="8">Leaf</tissue>
    </source>
</reference>
<feature type="transmembrane region" description="Helical" evidence="6">
    <location>
        <begin position="420"/>
        <end position="444"/>
    </location>
</feature>
<keyword evidence="3 6" id="KW-0812">Transmembrane</keyword>
<comment type="similarity">
    <text evidence="2 6">Belongs to the multi antimicrobial extrusion (MATE) (TC 2.A.66.1) family.</text>
</comment>
<gene>
    <name evidence="8" type="ORF">RJT34_27695</name>
</gene>
<feature type="transmembrane region" description="Helical" evidence="6">
    <location>
        <begin position="450"/>
        <end position="473"/>
    </location>
</feature>
<feature type="transmembrane region" description="Helical" evidence="6">
    <location>
        <begin position="123"/>
        <end position="148"/>
    </location>
</feature>
<evidence type="ECO:0000256" key="2">
    <source>
        <dbReference type="ARBA" id="ARBA00010199"/>
    </source>
</evidence>
<evidence type="ECO:0000256" key="5">
    <source>
        <dbReference type="ARBA" id="ARBA00023136"/>
    </source>
</evidence>
<feature type="transmembrane region" description="Helical" evidence="6">
    <location>
        <begin position="347"/>
        <end position="375"/>
    </location>
</feature>
<organism evidence="8 9">
    <name type="scientific">Clitoria ternatea</name>
    <name type="common">Butterfly pea</name>
    <dbReference type="NCBI Taxonomy" id="43366"/>
    <lineage>
        <taxon>Eukaryota</taxon>
        <taxon>Viridiplantae</taxon>
        <taxon>Streptophyta</taxon>
        <taxon>Embryophyta</taxon>
        <taxon>Tracheophyta</taxon>
        <taxon>Spermatophyta</taxon>
        <taxon>Magnoliopsida</taxon>
        <taxon>eudicotyledons</taxon>
        <taxon>Gunneridae</taxon>
        <taxon>Pentapetalae</taxon>
        <taxon>rosids</taxon>
        <taxon>fabids</taxon>
        <taxon>Fabales</taxon>
        <taxon>Fabaceae</taxon>
        <taxon>Papilionoideae</taxon>
        <taxon>50 kb inversion clade</taxon>
        <taxon>NPAAA clade</taxon>
        <taxon>indigoferoid/millettioid clade</taxon>
        <taxon>Phaseoleae</taxon>
        <taxon>Clitoria</taxon>
    </lineage>
</organism>
<evidence type="ECO:0000256" key="4">
    <source>
        <dbReference type="ARBA" id="ARBA00022989"/>
    </source>
</evidence>
<dbReference type="Proteomes" id="UP001359559">
    <property type="component" value="Unassembled WGS sequence"/>
</dbReference>
<name>A0AAN9FD65_CLITE</name>
<evidence type="ECO:0000313" key="9">
    <source>
        <dbReference type="Proteomes" id="UP001359559"/>
    </source>
</evidence>
<dbReference type="GO" id="GO:1990961">
    <property type="term" value="P:xenobiotic detoxification by transmembrane export across the plasma membrane"/>
    <property type="evidence" value="ECO:0007669"/>
    <property type="project" value="InterPro"/>
</dbReference>
<accession>A0AAN9FD65</accession>
<evidence type="ECO:0000256" key="1">
    <source>
        <dbReference type="ARBA" id="ARBA00004141"/>
    </source>
</evidence>